<evidence type="ECO:0000313" key="3">
    <source>
        <dbReference type="Proteomes" id="UP000194139"/>
    </source>
</evidence>
<accession>A0A1W6YXE1</accession>
<dbReference type="RefSeq" id="WP_086071722.1">
    <property type="nucleotide sequence ID" value="NZ_CP021109.1"/>
</dbReference>
<evidence type="ECO:0000313" key="2">
    <source>
        <dbReference type="EMBL" id="ARP85661.1"/>
    </source>
</evidence>
<evidence type="ECO:0000256" key="1">
    <source>
        <dbReference type="SAM" id="MobiDB-lite"/>
    </source>
</evidence>
<gene>
    <name evidence="2" type="ORF">CAL13_05130</name>
</gene>
<name>A0A1W6YXE1_9BORD</name>
<organism evidence="2 3">
    <name type="scientific">Bordetella genomosp. 9</name>
    <dbReference type="NCBI Taxonomy" id="1416803"/>
    <lineage>
        <taxon>Bacteria</taxon>
        <taxon>Pseudomonadati</taxon>
        <taxon>Pseudomonadota</taxon>
        <taxon>Betaproteobacteria</taxon>
        <taxon>Burkholderiales</taxon>
        <taxon>Alcaligenaceae</taxon>
        <taxon>Bordetella</taxon>
    </lineage>
</organism>
<feature type="region of interest" description="Disordered" evidence="1">
    <location>
        <begin position="104"/>
        <end position="126"/>
    </location>
</feature>
<dbReference type="Proteomes" id="UP000194139">
    <property type="component" value="Chromosome"/>
</dbReference>
<sequence length="126" mass="13318">MSDGMNPLGIEAVAAVVRKVYLGAYEKGERFVRIAFEERQLPATEMSVFEDAGCVNVAFVTRDAAVHRRLVAGAQPLAARVAQVLPADVRLSVAPGGGHTFQAVEVRADAPLQKPDGTDGTDGTAR</sequence>
<proteinExistence type="predicted"/>
<reference evidence="2 3" key="1">
    <citation type="submission" date="2017-05" db="EMBL/GenBank/DDBJ databases">
        <title>Complete and WGS of Bordetella genogroups.</title>
        <authorList>
            <person name="Spilker T."/>
            <person name="LiPuma J."/>
        </authorList>
    </citation>
    <scope>NUCLEOTIDE SEQUENCE [LARGE SCALE GENOMIC DNA]</scope>
    <source>
        <strain evidence="2 3">AU17164</strain>
    </source>
</reference>
<dbReference type="EMBL" id="CP021109">
    <property type="protein sequence ID" value="ARP85661.1"/>
    <property type="molecule type" value="Genomic_DNA"/>
</dbReference>
<dbReference type="AlphaFoldDB" id="A0A1W6YXE1"/>
<keyword evidence="3" id="KW-1185">Reference proteome</keyword>
<protein>
    <submittedName>
        <fullName evidence="2">Uncharacterized protein</fullName>
    </submittedName>
</protein>